<dbReference type="SMART" id="SM00935">
    <property type="entry name" value="OmpH"/>
    <property type="match status" value="1"/>
</dbReference>
<gene>
    <name evidence="3" type="ORF">NUTIK01_28440</name>
</gene>
<protein>
    <recommendedName>
        <fullName evidence="5">Periplasmic chaperone for outer membrane proteins Skp</fullName>
    </recommendedName>
</protein>
<dbReference type="SUPFAM" id="SSF111384">
    <property type="entry name" value="OmpH-like"/>
    <property type="match status" value="1"/>
</dbReference>
<evidence type="ECO:0000313" key="4">
    <source>
        <dbReference type="Proteomes" id="UP001187221"/>
    </source>
</evidence>
<sequence>MKLRIASALIAGLMISAAPAAMAQTPAASTGPVANGLAFANPSAIVGSSAAYQAAQQQRPVTYKAQIDQANTRSAQINAQLKPLAEKFQADQKNPKADRAALQAQLEQIQQIQDDGKREIQQILEPLSLSEQYVIEQISDKLSDATQRAMTKRKATIVLDVQSIVKADPSANISQDILTELNALIPTAQLVPPAGWLPRAQREQQAQQQAQQAAAQQQPAGAKPPVGR</sequence>
<keyword evidence="2" id="KW-0732">Signal</keyword>
<dbReference type="EMBL" id="BTFW01000001">
    <property type="protein sequence ID" value="GMM62067.1"/>
    <property type="molecule type" value="Genomic_DNA"/>
</dbReference>
<dbReference type="Pfam" id="PF03938">
    <property type="entry name" value="OmpH"/>
    <property type="match status" value="1"/>
</dbReference>
<name>A0ABQ6PC95_9SPHN</name>
<evidence type="ECO:0008006" key="5">
    <source>
        <dbReference type="Google" id="ProtNLM"/>
    </source>
</evidence>
<dbReference type="Gene3D" id="3.30.910.20">
    <property type="entry name" value="Skp domain"/>
    <property type="match status" value="1"/>
</dbReference>
<dbReference type="InterPro" id="IPR005632">
    <property type="entry name" value="Chaperone_Skp"/>
</dbReference>
<feature type="compositionally biased region" description="Low complexity" evidence="1">
    <location>
        <begin position="203"/>
        <end position="221"/>
    </location>
</feature>
<evidence type="ECO:0000256" key="2">
    <source>
        <dbReference type="SAM" id="SignalP"/>
    </source>
</evidence>
<evidence type="ECO:0000256" key="1">
    <source>
        <dbReference type="SAM" id="MobiDB-lite"/>
    </source>
</evidence>
<feature type="chain" id="PRO_5046731850" description="Periplasmic chaperone for outer membrane proteins Skp" evidence="2">
    <location>
        <begin position="24"/>
        <end position="228"/>
    </location>
</feature>
<accession>A0ABQ6PC95</accession>
<feature type="signal peptide" evidence="2">
    <location>
        <begin position="1"/>
        <end position="23"/>
    </location>
</feature>
<organism evidence="3 4">
    <name type="scientific">Novosphingobium pituita</name>
    <dbReference type="NCBI Taxonomy" id="3056842"/>
    <lineage>
        <taxon>Bacteria</taxon>
        <taxon>Pseudomonadati</taxon>
        <taxon>Pseudomonadota</taxon>
        <taxon>Alphaproteobacteria</taxon>
        <taxon>Sphingomonadales</taxon>
        <taxon>Sphingomonadaceae</taxon>
        <taxon>Novosphingobium</taxon>
    </lineage>
</organism>
<feature type="region of interest" description="Disordered" evidence="1">
    <location>
        <begin position="195"/>
        <end position="228"/>
    </location>
</feature>
<keyword evidence="4" id="KW-1185">Reference proteome</keyword>
<dbReference type="RefSeq" id="WP_317975684.1">
    <property type="nucleotide sequence ID" value="NZ_BTFW01000001.1"/>
</dbReference>
<dbReference type="InterPro" id="IPR024930">
    <property type="entry name" value="Skp_dom_sf"/>
</dbReference>
<comment type="caution">
    <text evidence="3">The sequence shown here is derived from an EMBL/GenBank/DDBJ whole genome shotgun (WGS) entry which is preliminary data.</text>
</comment>
<proteinExistence type="predicted"/>
<reference evidence="3 4" key="1">
    <citation type="submission" date="2023-06" db="EMBL/GenBank/DDBJ databases">
        <title>Draft genome sequence of Novosphingobium sp. strain IK01.</title>
        <authorList>
            <person name="Hatamoto M."/>
            <person name="Ikarashi T."/>
            <person name="Yamaguchi T."/>
        </authorList>
    </citation>
    <scope>NUCLEOTIDE SEQUENCE [LARGE SCALE GENOMIC DNA]</scope>
    <source>
        <strain evidence="3 4">IK01</strain>
    </source>
</reference>
<dbReference type="Proteomes" id="UP001187221">
    <property type="component" value="Unassembled WGS sequence"/>
</dbReference>
<evidence type="ECO:0000313" key="3">
    <source>
        <dbReference type="EMBL" id="GMM62067.1"/>
    </source>
</evidence>